<evidence type="ECO:0000256" key="2">
    <source>
        <dbReference type="ARBA" id="ARBA00004962"/>
    </source>
</evidence>
<feature type="domain" description="Tryptophan synthase beta chain-like PALP" evidence="6">
    <location>
        <begin position="5"/>
        <end position="294"/>
    </location>
</feature>
<dbReference type="SUPFAM" id="SSF53686">
    <property type="entry name" value="Tryptophan synthase beta subunit-like PLP-dependent enzymes"/>
    <property type="match status" value="1"/>
</dbReference>
<keyword evidence="4" id="KW-0663">Pyridoxal phosphate</keyword>
<dbReference type="Gene3D" id="3.40.50.1100">
    <property type="match status" value="2"/>
</dbReference>
<dbReference type="CDD" id="cd01561">
    <property type="entry name" value="CBS_like"/>
    <property type="match status" value="1"/>
</dbReference>
<dbReference type="AlphaFoldDB" id="A0A5D3G9W6"/>
<evidence type="ECO:0000256" key="3">
    <source>
        <dbReference type="ARBA" id="ARBA00012681"/>
    </source>
</evidence>
<dbReference type="EC" id="2.5.1.47" evidence="3"/>
<evidence type="ECO:0000259" key="6">
    <source>
        <dbReference type="Pfam" id="PF00291"/>
    </source>
</evidence>
<proteinExistence type="predicted"/>
<evidence type="ECO:0000256" key="4">
    <source>
        <dbReference type="ARBA" id="ARBA00022898"/>
    </source>
</evidence>
<comment type="caution">
    <text evidence="7">The sequence shown here is derived from an EMBL/GenBank/DDBJ whole genome shotgun (WGS) entry which is preliminary data.</text>
</comment>
<evidence type="ECO:0000256" key="1">
    <source>
        <dbReference type="ARBA" id="ARBA00001933"/>
    </source>
</evidence>
<organism evidence="7 8">
    <name type="scientific">Pseudomonas synxantha</name>
    <dbReference type="NCBI Taxonomy" id="47883"/>
    <lineage>
        <taxon>Bacteria</taxon>
        <taxon>Pseudomonadati</taxon>
        <taxon>Pseudomonadota</taxon>
        <taxon>Gammaproteobacteria</taxon>
        <taxon>Pseudomonadales</taxon>
        <taxon>Pseudomonadaceae</taxon>
        <taxon>Pseudomonas</taxon>
    </lineage>
</organism>
<evidence type="ECO:0000256" key="5">
    <source>
        <dbReference type="ARBA" id="ARBA00047931"/>
    </source>
</evidence>
<dbReference type="InterPro" id="IPR036052">
    <property type="entry name" value="TrpB-like_PALP_sf"/>
</dbReference>
<gene>
    <name evidence="7" type="ORF">FXO26_15975</name>
</gene>
<dbReference type="InterPro" id="IPR001926">
    <property type="entry name" value="TrpB-like_PALP"/>
</dbReference>
<reference evidence="7 8" key="1">
    <citation type="submission" date="2019-08" db="EMBL/GenBank/DDBJ databases">
        <title>Subclass B2 metallo-beta lactamase from Pseudomonas synxantha.</title>
        <authorList>
            <person name="Poirel L."/>
            <person name="Palmieri M."/>
            <person name="Masseron A."/>
            <person name="Perreten V."/>
            <person name="Nordman P."/>
        </authorList>
    </citation>
    <scope>NUCLEOTIDE SEQUENCE [LARGE SCALE GENOMIC DNA]</scope>
    <source>
        <strain evidence="7 8">MCP106</strain>
    </source>
</reference>
<evidence type="ECO:0000313" key="7">
    <source>
        <dbReference type="EMBL" id="TYK57309.1"/>
    </source>
</evidence>
<protein>
    <recommendedName>
        <fullName evidence="3">cysteine synthase</fullName>
        <ecNumber evidence="3">2.5.1.47</ecNumber>
    </recommendedName>
</protein>
<reference evidence="7 8" key="2">
    <citation type="submission" date="2019-08" db="EMBL/GenBank/DDBJ databases">
        <authorList>
            <person name="Brilhante M."/>
            <person name="Perreten V."/>
        </authorList>
    </citation>
    <scope>NUCLEOTIDE SEQUENCE [LARGE SCALE GENOMIC DNA]</scope>
    <source>
        <strain evidence="7 8">MCP106</strain>
    </source>
</reference>
<dbReference type="Proteomes" id="UP000324029">
    <property type="component" value="Unassembled WGS sequence"/>
</dbReference>
<dbReference type="EMBL" id="VSRO01000007">
    <property type="protein sequence ID" value="TYK57309.1"/>
    <property type="molecule type" value="Genomic_DNA"/>
</dbReference>
<name>A0A5D3G9W6_9PSED</name>
<dbReference type="PANTHER" id="PTHR10314">
    <property type="entry name" value="CYSTATHIONINE BETA-SYNTHASE"/>
    <property type="match status" value="1"/>
</dbReference>
<accession>A0A5D3G9W6</accession>
<sequence>MELKDIGNTPLLELATLAVNGNRVFSKCEYLNPSGSHKDRTYLNIINKLEKAGVLKPGMTLIDCSTGNGGAALAWIGRLKGYGVKIFMPEGMTEERKTQIRTYGADIVETPKESFLTGAVLQAKAYLSENSSEEFYYLDQSNSLLNKDSWRCCGKEIVKQLSAQNIVPDFFVCSIGTGGTFSGIAEVLKQTYSGIKTIALEVSNSAPLFAQRNNLAFNHRSHNLMGLGAGVLSANTDSGLVDEIRVIDDVDAWARMKRFIASEKIPIGPTCGANLLMCDEIVQAHKRKNIVTLFFDSSWKYASRWDGFYPEYSEVRHVAGRSL</sequence>
<comment type="catalytic activity">
    <reaction evidence="5">
        <text>O-acetyl-L-serine + hydrogen sulfide = L-cysteine + acetate</text>
        <dbReference type="Rhea" id="RHEA:14829"/>
        <dbReference type="ChEBI" id="CHEBI:29919"/>
        <dbReference type="ChEBI" id="CHEBI:30089"/>
        <dbReference type="ChEBI" id="CHEBI:35235"/>
        <dbReference type="ChEBI" id="CHEBI:58340"/>
        <dbReference type="EC" id="2.5.1.47"/>
    </reaction>
</comment>
<evidence type="ECO:0000313" key="8">
    <source>
        <dbReference type="Proteomes" id="UP000324029"/>
    </source>
</evidence>
<dbReference type="GO" id="GO:0004124">
    <property type="term" value="F:cysteine synthase activity"/>
    <property type="evidence" value="ECO:0007669"/>
    <property type="project" value="UniProtKB-EC"/>
</dbReference>
<comment type="cofactor">
    <cofactor evidence="1">
        <name>pyridoxal 5'-phosphate</name>
        <dbReference type="ChEBI" id="CHEBI:597326"/>
    </cofactor>
</comment>
<dbReference type="InterPro" id="IPR050214">
    <property type="entry name" value="Cys_Synth/Cystath_Beta-Synth"/>
</dbReference>
<dbReference type="Pfam" id="PF00291">
    <property type="entry name" value="PALP"/>
    <property type="match status" value="1"/>
</dbReference>
<comment type="pathway">
    <text evidence="2">Amino-acid biosynthesis; L-cysteine biosynthesis; L-cysteine from L-serine: step 2/2.</text>
</comment>